<dbReference type="PANTHER" id="PTHR46046">
    <property type="entry name" value="PEPTIDYLPROLYL ISOMERASE"/>
    <property type="match status" value="1"/>
</dbReference>
<evidence type="ECO:0000313" key="11">
    <source>
        <dbReference type="WBParaSite" id="DME_0000849001-mRNA-1"/>
    </source>
</evidence>
<keyword evidence="4 6" id="KW-0697">Rotamase</keyword>
<evidence type="ECO:0000256" key="2">
    <source>
        <dbReference type="ARBA" id="ARBA00013194"/>
    </source>
</evidence>
<dbReference type="GO" id="GO:0005783">
    <property type="term" value="C:endoplasmic reticulum"/>
    <property type="evidence" value="ECO:0007669"/>
    <property type="project" value="TreeGrafter"/>
</dbReference>
<organism evidence="9 11">
    <name type="scientific">Dracunculus medinensis</name>
    <name type="common">Guinea worm</name>
    <dbReference type="NCBI Taxonomy" id="318479"/>
    <lineage>
        <taxon>Eukaryota</taxon>
        <taxon>Metazoa</taxon>
        <taxon>Ecdysozoa</taxon>
        <taxon>Nematoda</taxon>
        <taxon>Chromadorea</taxon>
        <taxon>Rhabditida</taxon>
        <taxon>Spirurina</taxon>
        <taxon>Dracunculoidea</taxon>
        <taxon>Dracunculidae</taxon>
        <taxon>Dracunculus</taxon>
    </lineage>
</organism>
<feature type="domain" description="PPIase FKBP-type" evidence="7">
    <location>
        <begin position="23"/>
        <end position="109"/>
    </location>
</feature>
<evidence type="ECO:0000256" key="4">
    <source>
        <dbReference type="ARBA" id="ARBA00023110"/>
    </source>
</evidence>
<evidence type="ECO:0000256" key="1">
    <source>
        <dbReference type="ARBA" id="ARBA00000971"/>
    </source>
</evidence>
<dbReference type="WBParaSite" id="DME_0000849001-mRNA-1">
    <property type="protein sequence ID" value="DME_0000849001-mRNA-1"/>
    <property type="gene ID" value="DME_0000849001"/>
</dbReference>
<evidence type="ECO:0000256" key="6">
    <source>
        <dbReference type="PROSITE-ProRule" id="PRU00277"/>
    </source>
</evidence>
<dbReference type="GO" id="GO:0003755">
    <property type="term" value="F:peptidyl-prolyl cis-trans isomerase activity"/>
    <property type="evidence" value="ECO:0007669"/>
    <property type="project" value="UniProtKB-KW"/>
</dbReference>
<evidence type="ECO:0000313" key="10">
    <source>
        <dbReference type="Proteomes" id="UP000274756"/>
    </source>
</evidence>
<dbReference type="Pfam" id="PF00254">
    <property type="entry name" value="FKBP_C"/>
    <property type="match status" value="2"/>
</dbReference>
<evidence type="ECO:0000313" key="9">
    <source>
        <dbReference type="Proteomes" id="UP000038040"/>
    </source>
</evidence>
<dbReference type="AlphaFoldDB" id="A0A0N4UL37"/>
<dbReference type="PROSITE" id="PS50059">
    <property type="entry name" value="FKBP_PPIASE"/>
    <property type="match status" value="2"/>
</dbReference>
<evidence type="ECO:0000256" key="5">
    <source>
        <dbReference type="ARBA" id="ARBA00023235"/>
    </source>
</evidence>
<gene>
    <name evidence="8" type="ORF">DME_LOCUS2465</name>
</gene>
<dbReference type="InterPro" id="IPR001179">
    <property type="entry name" value="PPIase_FKBP_dom"/>
</dbReference>
<evidence type="ECO:0000256" key="3">
    <source>
        <dbReference type="ARBA" id="ARBA00022737"/>
    </source>
</evidence>
<proteinExistence type="predicted"/>
<feature type="domain" description="PPIase FKBP-type" evidence="7">
    <location>
        <begin position="142"/>
        <end position="230"/>
    </location>
</feature>
<protein>
    <recommendedName>
        <fullName evidence="2 6">peptidylprolyl isomerase</fullName>
        <ecNumber evidence="2 6">5.2.1.8</ecNumber>
    </recommendedName>
</protein>
<dbReference type="Proteomes" id="UP000274756">
    <property type="component" value="Unassembled WGS sequence"/>
</dbReference>
<keyword evidence="10" id="KW-1185">Reference proteome</keyword>
<dbReference type="OrthoDB" id="77911at2759"/>
<keyword evidence="3" id="KW-0677">Repeat</keyword>
<comment type="catalytic activity">
    <reaction evidence="1 6">
        <text>[protein]-peptidylproline (omega=180) = [protein]-peptidylproline (omega=0)</text>
        <dbReference type="Rhea" id="RHEA:16237"/>
        <dbReference type="Rhea" id="RHEA-COMP:10747"/>
        <dbReference type="Rhea" id="RHEA-COMP:10748"/>
        <dbReference type="ChEBI" id="CHEBI:83833"/>
        <dbReference type="ChEBI" id="CHEBI:83834"/>
        <dbReference type="EC" id="5.2.1.8"/>
    </reaction>
</comment>
<name>A0A0N4UL37_DRAME</name>
<evidence type="ECO:0000259" key="7">
    <source>
        <dbReference type="PROSITE" id="PS50059"/>
    </source>
</evidence>
<dbReference type="SUPFAM" id="SSF54534">
    <property type="entry name" value="FKBP-like"/>
    <property type="match status" value="2"/>
</dbReference>
<accession>A0A0N4UL37</accession>
<evidence type="ECO:0000313" key="8">
    <source>
        <dbReference type="EMBL" id="VDN52492.1"/>
    </source>
</evidence>
<reference evidence="8 10" key="2">
    <citation type="submission" date="2018-11" db="EMBL/GenBank/DDBJ databases">
        <authorList>
            <consortium name="Pathogen Informatics"/>
        </authorList>
    </citation>
    <scope>NUCLEOTIDE SEQUENCE [LARGE SCALE GENOMIC DNA]</scope>
</reference>
<dbReference type="EC" id="5.2.1.8" evidence="2 6"/>
<dbReference type="STRING" id="318479.A0A0N4UL37"/>
<dbReference type="EMBL" id="UYYG01000062">
    <property type="protein sequence ID" value="VDN52492.1"/>
    <property type="molecule type" value="Genomic_DNA"/>
</dbReference>
<keyword evidence="5 6" id="KW-0413">Isomerase</keyword>
<dbReference type="InterPro" id="IPR051989">
    <property type="entry name" value="FKBP-like_isomerase"/>
</dbReference>
<dbReference type="Gene3D" id="3.10.50.40">
    <property type="match status" value="2"/>
</dbReference>
<sequence length="235" mass="26661">MVSLFLLRWKLSESKCKIKSENGDMLEQFFKLTDKDGNIIGSNFGKDPYIFVLGRGEVIRGMDAAMSNMCVGEQRRVIIPEEYAADGHNIGNIRPGSPLYYFVELKSILRLVPGEKWLEDDGLSIEVTHKIDDDKCKKAEIDDTIHQHYTLHLQDGTFIDSSMQRNEPLIFKLGAPYVIAGMERAVIGMCEGEMRKIVIPPELGYGEEGRKPKIPGNAHLYFEIQLLKVIKKDEL</sequence>
<dbReference type="FunFam" id="3.10.50.40:FF:000006">
    <property type="entry name" value="Peptidyl-prolyl cis-trans isomerase"/>
    <property type="match status" value="1"/>
</dbReference>
<dbReference type="InterPro" id="IPR046357">
    <property type="entry name" value="PPIase_dom_sf"/>
</dbReference>
<reference evidence="11" key="1">
    <citation type="submission" date="2017-02" db="UniProtKB">
        <authorList>
            <consortium name="WormBaseParasite"/>
        </authorList>
    </citation>
    <scope>IDENTIFICATION</scope>
</reference>
<dbReference type="PANTHER" id="PTHR46046:SF5">
    <property type="entry name" value="PEPTIDYLPROLYL ISOMERASE"/>
    <property type="match status" value="1"/>
</dbReference>
<dbReference type="Proteomes" id="UP000038040">
    <property type="component" value="Unplaced"/>
</dbReference>